<dbReference type="EMBL" id="CP048268">
    <property type="protein sequence ID" value="QYN52450.1"/>
    <property type="molecule type" value="Genomic_DNA"/>
</dbReference>
<dbReference type="Proteomes" id="UP000826550">
    <property type="component" value="Chromosome"/>
</dbReference>
<dbReference type="InterPro" id="IPR023393">
    <property type="entry name" value="START-like_dom_sf"/>
</dbReference>
<protein>
    <recommendedName>
        <fullName evidence="3">Polyketide cyclase</fullName>
    </recommendedName>
</protein>
<name>A0ABX8W404_9LACO</name>
<evidence type="ECO:0008006" key="3">
    <source>
        <dbReference type="Google" id="ProtNLM"/>
    </source>
</evidence>
<accession>A0ABX8W404</accession>
<dbReference type="SUPFAM" id="SSF55961">
    <property type="entry name" value="Bet v1-like"/>
    <property type="match status" value="1"/>
</dbReference>
<evidence type="ECO:0000313" key="2">
    <source>
        <dbReference type="Proteomes" id="UP000826550"/>
    </source>
</evidence>
<proteinExistence type="predicted"/>
<dbReference type="RefSeq" id="WP_220220871.1">
    <property type="nucleotide sequence ID" value="NZ_CP048268.1"/>
</dbReference>
<gene>
    <name evidence="1" type="ORF">GYM71_03115</name>
</gene>
<keyword evidence="2" id="KW-1185">Reference proteome</keyword>
<evidence type="ECO:0000313" key="1">
    <source>
        <dbReference type="EMBL" id="QYN52450.1"/>
    </source>
</evidence>
<dbReference type="Gene3D" id="3.30.530.20">
    <property type="match status" value="1"/>
</dbReference>
<reference evidence="1 2" key="1">
    <citation type="submission" date="2020-01" db="EMBL/GenBank/DDBJ databases">
        <title>Vast differences in strain-level diversity in the gut microbiota of two closely related honey bee species.</title>
        <authorList>
            <person name="Ellegaard K.M."/>
            <person name="Suenami S."/>
            <person name="Miyazaki R."/>
            <person name="Engel P."/>
        </authorList>
    </citation>
    <scope>NUCLEOTIDE SEQUENCE [LARGE SCALE GENOMIC DNA]</scope>
    <source>
        <strain evidence="1 2">ESL0416</strain>
    </source>
</reference>
<organism evidence="1 2">
    <name type="scientific">Lactobacillus panisapium</name>
    <dbReference type="NCBI Taxonomy" id="2012495"/>
    <lineage>
        <taxon>Bacteria</taxon>
        <taxon>Bacillati</taxon>
        <taxon>Bacillota</taxon>
        <taxon>Bacilli</taxon>
        <taxon>Lactobacillales</taxon>
        <taxon>Lactobacillaceae</taxon>
        <taxon>Lactobacillus</taxon>
    </lineage>
</organism>
<sequence>MKFSYEQETDLTAADIWQYYANIDNWFAWEGDLEKVTLDGDFIQGTKGQMKLEGQPAMDFVLESVTANEEFTDRTPIPGMGDVYFTHQIGKKGAKTTITHSVEFVPQNRETNSADLKFVAEIFADVPESIFALEKAARKND</sequence>